<dbReference type="Proteomes" id="UP000078240">
    <property type="component" value="Unassembled WGS sequence"/>
</dbReference>
<evidence type="ECO:0000259" key="2">
    <source>
        <dbReference type="Pfam" id="PF09044"/>
    </source>
</evidence>
<evidence type="ECO:0000313" key="6">
    <source>
        <dbReference type="Proteomes" id="UP000078340"/>
    </source>
</evidence>
<name>A0A179HVC5_PURLI</name>
<keyword evidence="1" id="KW-0732">Signal</keyword>
<protein>
    <submittedName>
        <fullName evidence="4">Kp4 domain-containing protein</fullName>
    </submittedName>
</protein>
<dbReference type="AlphaFoldDB" id="A0A179HVC5"/>
<dbReference type="KEGG" id="plj:28882698"/>
<dbReference type="EMBL" id="LSBI01000001">
    <property type="protein sequence ID" value="OAQ94455.1"/>
    <property type="molecule type" value="Genomic_DNA"/>
</dbReference>
<accession>A0A179HVC5</accession>
<dbReference type="SUPFAM" id="SSF55221">
    <property type="entry name" value="Yeast killer toxins"/>
    <property type="match status" value="1"/>
</dbReference>
<dbReference type="OrthoDB" id="4177994at2759"/>
<dbReference type="InterPro" id="IPR011329">
    <property type="entry name" value="Killer_tox_Kp4/SMK"/>
</dbReference>
<dbReference type="Pfam" id="PF09044">
    <property type="entry name" value="Kp4"/>
    <property type="match status" value="1"/>
</dbReference>
<dbReference type="EMBL" id="LCWV01000008">
    <property type="protein sequence ID" value="PWI70981.1"/>
    <property type="molecule type" value="Genomic_DNA"/>
</dbReference>
<dbReference type="Proteomes" id="UP000245956">
    <property type="component" value="Unassembled WGS sequence"/>
</dbReference>
<feature type="domain" description="Killer toxin Kp4" evidence="2">
    <location>
        <begin position="19"/>
        <end position="131"/>
    </location>
</feature>
<sequence>MQLHYSLVAVLASLHIAVASGRKGSCDGNWTCDHAWTAGMPVLQWIRAQTFSFPKGHRFKSGEHIICRYYMWGPAGFCAFLENTKDGASGQRVLELLKAIADRGCTRCGSYPVKGEKGTPEWDGQLTVNYVHATNCEGACI</sequence>
<comment type="caution">
    <text evidence="4">The sequence shown here is derived from an EMBL/GenBank/DDBJ whole genome shotgun (WGS) entry which is preliminary data.</text>
</comment>
<reference evidence="5 7" key="2">
    <citation type="journal article" date="2016" name="Front. Microbiol.">
        <title>Genome and transcriptome sequences reveal the specific parasitism of the nematophagous Purpureocillium lilacinum 36-1.</title>
        <authorList>
            <person name="Xie J."/>
            <person name="Li S."/>
            <person name="Mo C."/>
            <person name="Xiao X."/>
            <person name="Peng D."/>
            <person name="Wang G."/>
            <person name="Xiao Y."/>
        </authorList>
    </citation>
    <scope>NUCLEOTIDE SEQUENCE [LARGE SCALE GENOMIC DNA]</scope>
    <source>
        <strain evidence="5 7">36-1</strain>
    </source>
</reference>
<dbReference type="GO" id="GO:0005576">
    <property type="term" value="C:extracellular region"/>
    <property type="evidence" value="ECO:0007669"/>
    <property type="project" value="InterPro"/>
</dbReference>
<dbReference type="Gene3D" id="3.30.430.10">
    <property type="entry name" value="Killer Toxin P4, subunit A"/>
    <property type="match status" value="1"/>
</dbReference>
<reference evidence="5" key="1">
    <citation type="submission" date="2015-05" db="EMBL/GenBank/DDBJ databases">
        <authorList>
            <person name="Wang D.B."/>
            <person name="Wang M."/>
        </authorList>
    </citation>
    <scope>NUCLEOTIDE SEQUENCE</scope>
    <source>
        <strain evidence="5">36-1</strain>
    </source>
</reference>
<evidence type="ECO:0000313" key="7">
    <source>
        <dbReference type="Proteomes" id="UP000245956"/>
    </source>
</evidence>
<dbReference type="EMBL" id="LSBH01000001">
    <property type="protein sequence ID" value="OAQ86492.1"/>
    <property type="molecule type" value="Genomic_DNA"/>
</dbReference>
<organism evidence="4 6">
    <name type="scientific">Purpureocillium lilacinum</name>
    <name type="common">Paecilomyces lilacinus</name>
    <dbReference type="NCBI Taxonomy" id="33203"/>
    <lineage>
        <taxon>Eukaryota</taxon>
        <taxon>Fungi</taxon>
        <taxon>Dikarya</taxon>
        <taxon>Ascomycota</taxon>
        <taxon>Pezizomycotina</taxon>
        <taxon>Sordariomycetes</taxon>
        <taxon>Hypocreomycetidae</taxon>
        <taxon>Hypocreales</taxon>
        <taxon>Ophiocordycipitaceae</taxon>
        <taxon>Purpureocillium</taxon>
    </lineage>
</organism>
<evidence type="ECO:0000313" key="3">
    <source>
        <dbReference type="EMBL" id="OAQ86492.1"/>
    </source>
</evidence>
<reference evidence="4 6" key="3">
    <citation type="submission" date="2016-02" db="EMBL/GenBank/DDBJ databases">
        <title>Biosynthesis of antibiotic leucinostatins and their inhibition on Phytophthora in bio-control Purpureocillium lilacinum.</title>
        <authorList>
            <person name="Wang G."/>
            <person name="Liu Z."/>
            <person name="Lin R."/>
            <person name="Li E."/>
            <person name="Mao Z."/>
            <person name="Ling J."/>
            <person name="Yin W."/>
            <person name="Xie B."/>
        </authorList>
    </citation>
    <scope>NUCLEOTIDE SEQUENCE [LARGE SCALE GENOMIC DNA]</scope>
    <source>
        <strain evidence="3">PLBJ-1</strain>
        <strain evidence="4">PLFJ-1</strain>
    </source>
</reference>
<evidence type="ECO:0000313" key="4">
    <source>
        <dbReference type="EMBL" id="OAQ94455.1"/>
    </source>
</evidence>
<gene>
    <name evidence="5" type="ORF">PCL_12349</name>
    <name evidence="3" type="ORF">VFPBJ_00532</name>
    <name evidence="4" type="ORF">VFPFJ_00564</name>
</gene>
<feature type="signal peptide" evidence="1">
    <location>
        <begin position="1"/>
        <end position="21"/>
    </location>
</feature>
<dbReference type="InterPro" id="IPR015131">
    <property type="entry name" value="Killer_tox_Kp4"/>
</dbReference>
<dbReference type="RefSeq" id="XP_018183174.1">
    <property type="nucleotide sequence ID" value="XM_018317649.1"/>
</dbReference>
<feature type="chain" id="PRO_5010456175" evidence="1">
    <location>
        <begin position="22"/>
        <end position="141"/>
    </location>
</feature>
<dbReference type="Proteomes" id="UP000078340">
    <property type="component" value="Unassembled WGS sequence"/>
</dbReference>
<evidence type="ECO:0000256" key="1">
    <source>
        <dbReference type="SAM" id="SignalP"/>
    </source>
</evidence>
<evidence type="ECO:0000313" key="5">
    <source>
        <dbReference type="EMBL" id="PWI70981.1"/>
    </source>
</evidence>
<dbReference type="GeneID" id="28882698"/>
<proteinExistence type="predicted"/>